<gene>
    <name evidence="1" type="ORF">BpHYR1_019403</name>
</gene>
<name>A0A3M7SNZ9_BRAPC</name>
<sequence length="84" mass="9922">MADERVSNKSLIEVKFKKINNKIYPSFINDLIVVEISEKLTRTFLTVKLNLTYFFSNFNFCVEKKSFCAERFEIVLNDTIIFPD</sequence>
<dbReference type="AlphaFoldDB" id="A0A3M7SNZ9"/>
<keyword evidence="2" id="KW-1185">Reference proteome</keyword>
<comment type="caution">
    <text evidence="1">The sequence shown here is derived from an EMBL/GenBank/DDBJ whole genome shotgun (WGS) entry which is preliminary data.</text>
</comment>
<accession>A0A3M7SNZ9</accession>
<dbReference type="Proteomes" id="UP000276133">
    <property type="component" value="Unassembled WGS sequence"/>
</dbReference>
<proteinExistence type="predicted"/>
<evidence type="ECO:0000313" key="2">
    <source>
        <dbReference type="Proteomes" id="UP000276133"/>
    </source>
</evidence>
<reference evidence="1 2" key="1">
    <citation type="journal article" date="2018" name="Sci. Rep.">
        <title>Genomic signatures of local adaptation to the degree of environmental predictability in rotifers.</title>
        <authorList>
            <person name="Franch-Gras L."/>
            <person name="Hahn C."/>
            <person name="Garcia-Roger E.M."/>
            <person name="Carmona M.J."/>
            <person name="Serra M."/>
            <person name="Gomez A."/>
        </authorList>
    </citation>
    <scope>NUCLEOTIDE SEQUENCE [LARGE SCALE GENOMIC DNA]</scope>
    <source>
        <strain evidence="1">HYR1</strain>
    </source>
</reference>
<organism evidence="1 2">
    <name type="scientific">Brachionus plicatilis</name>
    <name type="common">Marine rotifer</name>
    <name type="synonym">Brachionus muelleri</name>
    <dbReference type="NCBI Taxonomy" id="10195"/>
    <lineage>
        <taxon>Eukaryota</taxon>
        <taxon>Metazoa</taxon>
        <taxon>Spiralia</taxon>
        <taxon>Gnathifera</taxon>
        <taxon>Rotifera</taxon>
        <taxon>Eurotatoria</taxon>
        <taxon>Monogononta</taxon>
        <taxon>Pseudotrocha</taxon>
        <taxon>Ploima</taxon>
        <taxon>Brachionidae</taxon>
        <taxon>Brachionus</taxon>
    </lineage>
</organism>
<dbReference type="EMBL" id="REGN01001027">
    <property type="protein sequence ID" value="RNA37571.1"/>
    <property type="molecule type" value="Genomic_DNA"/>
</dbReference>
<evidence type="ECO:0000313" key="1">
    <source>
        <dbReference type="EMBL" id="RNA37571.1"/>
    </source>
</evidence>
<protein>
    <submittedName>
        <fullName evidence="1">Uncharacterized protein</fullName>
    </submittedName>
</protein>